<dbReference type="InterPro" id="IPR036691">
    <property type="entry name" value="Endo/exonu/phosph_ase_sf"/>
</dbReference>
<sequence>MIVFGRRVYRSENSCLLSRKRRIKPQIVLINLLRHHMDSTTLTKIVSFNCKNVIRSTDCIRNICREADIVALQETWLYPHNLGYLGEIDLDFAYTGKSAIDTSSGILRGRPYGGVALLWRKSIFPNVSVVQCGSDRLSAIKVSLAERCFLVFCVYMPTDPRSESRNDNLIEFTNCLSEISAIIDSHNVDSVFVLGDFNAHPGEVFCSEMLEFCNEQKWCCVDMELLPPSTYTYVSDVHGSTSWLDHCLVTDSARRVVTSAAVLYDSYWSDHMPLQLNCNLNHIKPKTMLPSANKNCIIWGQRDLTQIDTYKDLCNSKLRDIDFRQEFSSCCDKICLNISHKCVIDRMYHSIVNILQDAANLSCNINRVSNKKYITGWNAHVKEAYAESRLWFLEWVSYNRPRSGPIHLKMKETRSQFKSKLKWLQNNQEQIKMDKIASLHSSKKFGSFWKETKKLNPRSGHPVSVGGVHDPKDIANLFKSHFQVSSPLGPAVHVDDAEVVDGSQQELEVRFQAKEVAKVIGKMVRGKSPGHDHLSIEHLQCAGVHLPRVLAMFYNLCLSHSYLPSEMMKTIVVPILKNKTGDASDLSNYRPISLATVIAKVLDSMLDWRLGEHIKIHDAQFGFRPNLSTETAILCLKHTVQYYADRRTPVYACFLDLSKAFDLVSYKVLWDKLVRETTLPKEVISVLKYWYGNQTNCVRWAGSSLSDAYRLECGVRQGGLTSPKLFSLYVNQLIVELSNAQVGCSIDGVAMNNISYADDMVLLSPTVRALRHLLAICEQYAVTHGLRYNESKSEFMVFRAVNKTYTTVPDIPLNGTPLKQVDKFKYLGHWVTCDLSDKADIERERRALCVRANMLARRFARCTKEVKIMLFKAFCQSMYTCSLWTSYTQGAYNALRVQYNNAFRVLLGLRRFCSASGMFAEAHTDGFHAVLRKRCASLLGRVRASSNSLLGTLVDRWDSPILRHWCSLHVRPWWTEDR</sequence>
<name>A0ABQ7R1I9_PLUXY</name>
<evidence type="ECO:0000313" key="2">
    <source>
        <dbReference type="EMBL" id="KAG7311161.1"/>
    </source>
</evidence>
<evidence type="ECO:0000259" key="1">
    <source>
        <dbReference type="PROSITE" id="PS50878"/>
    </source>
</evidence>
<evidence type="ECO:0000313" key="3">
    <source>
        <dbReference type="Proteomes" id="UP000823941"/>
    </source>
</evidence>
<dbReference type="EMBL" id="JAHIBW010000004">
    <property type="protein sequence ID" value="KAG7311161.1"/>
    <property type="molecule type" value="Genomic_DNA"/>
</dbReference>
<protein>
    <recommendedName>
        <fullName evidence="1">Reverse transcriptase domain-containing protein</fullName>
    </recommendedName>
</protein>
<dbReference type="PROSITE" id="PS50878">
    <property type="entry name" value="RT_POL"/>
    <property type="match status" value="1"/>
</dbReference>
<reference evidence="2 3" key="1">
    <citation type="submission" date="2021-06" db="EMBL/GenBank/DDBJ databases">
        <title>A haploid diamondback moth (Plutella xylostella L.) genome assembly resolves 31 chromosomes and identifies a diamide resistance mutation.</title>
        <authorList>
            <person name="Ward C.M."/>
            <person name="Perry K.D."/>
            <person name="Baker G."/>
            <person name="Powis K."/>
            <person name="Heckel D.G."/>
            <person name="Baxter S.W."/>
        </authorList>
    </citation>
    <scope>NUCLEOTIDE SEQUENCE [LARGE SCALE GENOMIC DNA]</scope>
    <source>
        <strain evidence="2 3">LV</strain>
        <tissue evidence="2">Single pupa</tissue>
    </source>
</reference>
<feature type="domain" description="Reverse transcriptase" evidence="1">
    <location>
        <begin position="556"/>
        <end position="831"/>
    </location>
</feature>
<dbReference type="Pfam" id="PF00078">
    <property type="entry name" value="RVT_1"/>
    <property type="match status" value="1"/>
</dbReference>
<proteinExistence type="predicted"/>
<comment type="caution">
    <text evidence="2">The sequence shown here is derived from an EMBL/GenBank/DDBJ whole genome shotgun (WGS) entry which is preliminary data.</text>
</comment>
<dbReference type="PANTHER" id="PTHR47027">
    <property type="entry name" value="REVERSE TRANSCRIPTASE DOMAIN-CONTAINING PROTEIN"/>
    <property type="match status" value="1"/>
</dbReference>
<dbReference type="InterPro" id="IPR043502">
    <property type="entry name" value="DNA/RNA_pol_sf"/>
</dbReference>
<dbReference type="SUPFAM" id="SSF56219">
    <property type="entry name" value="DNase I-like"/>
    <property type="match status" value="1"/>
</dbReference>
<dbReference type="SUPFAM" id="SSF56672">
    <property type="entry name" value="DNA/RNA polymerases"/>
    <property type="match status" value="1"/>
</dbReference>
<dbReference type="InterPro" id="IPR005135">
    <property type="entry name" value="Endo/exonuclease/phosphatase"/>
</dbReference>
<gene>
    <name evidence="2" type="ORF">JYU34_002155</name>
</gene>
<dbReference type="Proteomes" id="UP000823941">
    <property type="component" value="Chromosome 4"/>
</dbReference>
<dbReference type="PANTHER" id="PTHR47027:SF20">
    <property type="entry name" value="REVERSE TRANSCRIPTASE-LIKE PROTEIN WITH RNA-DIRECTED DNA POLYMERASE DOMAIN"/>
    <property type="match status" value="1"/>
</dbReference>
<organism evidence="2 3">
    <name type="scientific">Plutella xylostella</name>
    <name type="common">Diamondback moth</name>
    <name type="synonym">Plutella maculipennis</name>
    <dbReference type="NCBI Taxonomy" id="51655"/>
    <lineage>
        <taxon>Eukaryota</taxon>
        <taxon>Metazoa</taxon>
        <taxon>Ecdysozoa</taxon>
        <taxon>Arthropoda</taxon>
        <taxon>Hexapoda</taxon>
        <taxon>Insecta</taxon>
        <taxon>Pterygota</taxon>
        <taxon>Neoptera</taxon>
        <taxon>Endopterygota</taxon>
        <taxon>Lepidoptera</taxon>
        <taxon>Glossata</taxon>
        <taxon>Ditrysia</taxon>
        <taxon>Yponomeutoidea</taxon>
        <taxon>Plutellidae</taxon>
        <taxon>Plutella</taxon>
    </lineage>
</organism>
<dbReference type="Gene3D" id="3.60.10.10">
    <property type="entry name" value="Endonuclease/exonuclease/phosphatase"/>
    <property type="match status" value="1"/>
</dbReference>
<dbReference type="Pfam" id="PF03372">
    <property type="entry name" value="Exo_endo_phos"/>
    <property type="match status" value="1"/>
</dbReference>
<dbReference type="CDD" id="cd01650">
    <property type="entry name" value="RT_nLTR_like"/>
    <property type="match status" value="1"/>
</dbReference>
<accession>A0ABQ7R1I9</accession>
<keyword evidence="3" id="KW-1185">Reference proteome</keyword>
<dbReference type="InterPro" id="IPR000477">
    <property type="entry name" value="RT_dom"/>
</dbReference>